<protein>
    <recommendedName>
        <fullName evidence="1">DOT1 domain-containing protein</fullName>
    </recommendedName>
</protein>
<sequence length="307" mass="33230">MRVAPHDSSTSLSSFNEVTTLITSASLSNVFEIPSIAISYSDDPLGDIISTINVPILGATLVGIAAVGLSFARLIPSLGAEAFVLTEEEEAATSSVRNAFDNADWEKEEVEEGTKGYINRRRQANEAKEKYQEGKVTRDVKDKSLRYSETNLDFLAVLLRAARPQRGEILVDLGSGCGRTTLGAAALFPALGKATGIEFLPELVKLSNGYRGKVRGRKASAEFVSGDFNDPVVQSKYLTKADIVIATASFFNKGEVERAIEQNIKVGSRVIIVDERLRGSSFKLIEEVVDGAGDLQLNNGYVYEKIA</sequence>
<dbReference type="SUPFAM" id="SSF53335">
    <property type="entry name" value="S-adenosyl-L-methionine-dependent methyltransferases"/>
    <property type="match status" value="1"/>
</dbReference>
<gene>
    <name evidence="2" type="ORF">TrCOL_g12602</name>
</gene>
<evidence type="ECO:0000259" key="1">
    <source>
        <dbReference type="Pfam" id="PF08123"/>
    </source>
</evidence>
<dbReference type="GO" id="GO:0031151">
    <property type="term" value="F:histone H3K79 methyltransferase activity"/>
    <property type="evidence" value="ECO:0007669"/>
    <property type="project" value="InterPro"/>
</dbReference>
<dbReference type="Proteomes" id="UP001165065">
    <property type="component" value="Unassembled WGS sequence"/>
</dbReference>
<dbReference type="EMBL" id="BRYA01000377">
    <property type="protein sequence ID" value="GMI48157.1"/>
    <property type="molecule type" value="Genomic_DNA"/>
</dbReference>
<dbReference type="AlphaFoldDB" id="A0A9W7GM04"/>
<evidence type="ECO:0000313" key="3">
    <source>
        <dbReference type="Proteomes" id="UP001165065"/>
    </source>
</evidence>
<dbReference type="InterPro" id="IPR025789">
    <property type="entry name" value="DOT1_dom"/>
</dbReference>
<reference evidence="3" key="1">
    <citation type="journal article" date="2023" name="Commun. Biol.">
        <title>Genome analysis of Parmales, the sister group of diatoms, reveals the evolutionary specialization of diatoms from phago-mixotrophs to photoautotrophs.</title>
        <authorList>
            <person name="Ban H."/>
            <person name="Sato S."/>
            <person name="Yoshikawa S."/>
            <person name="Yamada K."/>
            <person name="Nakamura Y."/>
            <person name="Ichinomiya M."/>
            <person name="Sato N."/>
            <person name="Blanc-Mathieu R."/>
            <person name="Endo H."/>
            <person name="Kuwata A."/>
            <person name="Ogata H."/>
        </authorList>
    </citation>
    <scope>NUCLEOTIDE SEQUENCE [LARGE SCALE GENOMIC DNA]</scope>
</reference>
<organism evidence="2 3">
    <name type="scientific">Triparma columacea</name>
    <dbReference type="NCBI Taxonomy" id="722753"/>
    <lineage>
        <taxon>Eukaryota</taxon>
        <taxon>Sar</taxon>
        <taxon>Stramenopiles</taxon>
        <taxon>Ochrophyta</taxon>
        <taxon>Bolidophyceae</taxon>
        <taxon>Parmales</taxon>
        <taxon>Triparmaceae</taxon>
        <taxon>Triparma</taxon>
    </lineage>
</organism>
<evidence type="ECO:0000313" key="2">
    <source>
        <dbReference type="EMBL" id="GMI48157.1"/>
    </source>
</evidence>
<name>A0A9W7GM04_9STRA</name>
<dbReference type="InterPro" id="IPR029063">
    <property type="entry name" value="SAM-dependent_MTases_sf"/>
</dbReference>
<accession>A0A9W7GM04</accession>
<proteinExistence type="predicted"/>
<feature type="domain" description="DOT1" evidence="1">
    <location>
        <begin position="147"/>
        <end position="281"/>
    </location>
</feature>
<comment type="caution">
    <text evidence="2">The sequence shown here is derived from an EMBL/GenBank/DDBJ whole genome shotgun (WGS) entry which is preliminary data.</text>
</comment>
<keyword evidence="3" id="KW-1185">Reference proteome</keyword>
<dbReference type="OrthoDB" id="443402at2759"/>
<dbReference type="Pfam" id="PF08123">
    <property type="entry name" value="DOT1"/>
    <property type="match status" value="1"/>
</dbReference>
<dbReference type="CDD" id="cd02440">
    <property type="entry name" value="AdoMet_MTases"/>
    <property type="match status" value="1"/>
</dbReference>
<dbReference type="Gene3D" id="3.40.50.150">
    <property type="entry name" value="Vaccinia Virus protein VP39"/>
    <property type="match status" value="1"/>
</dbReference>